<gene>
    <name evidence="2" type="primary">Sp-Slco4a</name>
</gene>
<evidence type="ECO:0000313" key="2">
    <source>
        <dbReference type="EMBL" id="SBQ40765.1"/>
    </source>
</evidence>
<accession>A0A1A8E2I9</accession>
<feature type="region of interest" description="Disordered" evidence="1">
    <location>
        <begin position="86"/>
        <end position="139"/>
    </location>
</feature>
<feature type="compositionally biased region" description="Pro residues" evidence="1">
    <location>
        <begin position="91"/>
        <end position="117"/>
    </location>
</feature>
<proteinExistence type="predicted"/>
<name>A0A1A8E2I9_NOTKA</name>
<dbReference type="EMBL" id="HAEA01012285">
    <property type="protein sequence ID" value="SBQ40765.1"/>
    <property type="molecule type" value="Transcribed_RNA"/>
</dbReference>
<organism evidence="2">
    <name type="scientific">Nothobranchius kadleci</name>
    <name type="common">African annual killifish</name>
    <dbReference type="NCBI Taxonomy" id="1051664"/>
    <lineage>
        <taxon>Eukaryota</taxon>
        <taxon>Metazoa</taxon>
        <taxon>Chordata</taxon>
        <taxon>Craniata</taxon>
        <taxon>Vertebrata</taxon>
        <taxon>Euteleostomi</taxon>
        <taxon>Actinopterygii</taxon>
        <taxon>Neopterygii</taxon>
        <taxon>Teleostei</taxon>
        <taxon>Neoteleostei</taxon>
        <taxon>Acanthomorphata</taxon>
        <taxon>Ovalentaria</taxon>
        <taxon>Atherinomorphae</taxon>
        <taxon>Cyprinodontiformes</taxon>
        <taxon>Nothobranchiidae</taxon>
        <taxon>Nothobranchius</taxon>
    </lineage>
</organism>
<reference evidence="2" key="2">
    <citation type="submission" date="2016-06" db="EMBL/GenBank/DDBJ databases">
        <title>The genome of a short-lived fish provides insights into sex chromosome evolution and the genetic control of aging.</title>
        <authorList>
            <person name="Reichwald K."/>
            <person name="Felder M."/>
            <person name="Petzold A."/>
            <person name="Koch P."/>
            <person name="Groth M."/>
            <person name="Platzer M."/>
        </authorList>
    </citation>
    <scope>NUCLEOTIDE SEQUENCE</scope>
    <source>
        <tissue evidence="2">Brain</tissue>
    </source>
</reference>
<evidence type="ECO:0000256" key="1">
    <source>
        <dbReference type="SAM" id="MobiDB-lite"/>
    </source>
</evidence>
<dbReference type="AlphaFoldDB" id="A0A1A8E2I9"/>
<sequence>MARYFSKAWKEMGLKGYPTIMDIRTAVSTYNFQENNPEVRENLSKFMCHNVGTQERFYALHKNVSRAREIRQLFVCLSLIEGCSSKDEPAAPAPLPAEPQAPASPGPAPASPGPAPPTAASGSRAAEESTRKRTPVKTR</sequence>
<reference evidence="2" key="1">
    <citation type="submission" date="2016-05" db="EMBL/GenBank/DDBJ databases">
        <authorList>
            <person name="Lavstsen T."/>
            <person name="Jespersen J.S."/>
        </authorList>
    </citation>
    <scope>NUCLEOTIDE SEQUENCE</scope>
    <source>
        <tissue evidence="2">Brain</tissue>
    </source>
</reference>
<protein>
    <submittedName>
        <fullName evidence="2">Uncharacterized protein</fullName>
    </submittedName>
</protein>